<dbReference type="OrthoDB" id="9941393at2"/>
<organism evidence="1 2">
    <name type="scientific">Legionella tucsonensis</name>
    <dbReference type="NCBI Taxonomy" id="40335"/>
    <lineage>
        <taxon>Bacteria</taxon>
        <taxon>Pseudomonadati</taxon>
        <taxon>Pseudomonadota</taxon>
        <taxon>Gammaproteobacteria</taxon>
        <taxon>Legionellales</taxon>
        <taxon>Legionellaceae</taxon>
        <taxon>Legionella</taxon>
    </lineage>
</organism>
<dbReference type="EMBL" id="LNZA01000001">
    <property type="protein sequence ID" value="KTD72470.1"/>
    <property type="molecule type" value="Genomic_DNA"/>
</dbReference>
<comment type="caution">
    <text evidence="1">The sequence shown here is derived from an EMBL/GenBank/DDBJ whole genome shotgun (WGS) entry which is preliminary data.</text>
</comment>
<dbReference type="Proteomes" id="UP000054693">
    <property type="component" value="Unassembled WGS sequence"/>
</dbReference>
<dbReference type="RefSeq" id="WP_058519613.1">
    <property type="nucleotide sequence ID" value="NZ_CAAAIP010000010.1"/>
</dbReference>
<reference evidence="1 2" key="1">
    <citation type="submission" date="2015-11" db="EMBL/GenBank/DDBJ databases">
        <title>Genomic analysis of 38 Legionella species identifies large and diverse effector repertoires.</title>
        <authorList>
            <person name="Burstein D."/>
            <person name="Amaro F."/>
            <person name="Zusman T."/>
            <person name="Lifshitz Z."/>
            <person name="Cohen O."/>
            <person name="Gilbert J.A."/>
            <person name="Pupko T."/>
            <person name="Shuman H.A."/>
            <person name="Segal G."/>
        </authorList>
    </citation>
    <scope>NUCLEOTIDE SEQUENCE [LARGE SCALE GENOMIC DNA]</scope>
    <source>
        <strain evidence="1 2">ATCC 49180</strain>
    </source>
</reference>
<protein>
    <submittedName>
        <fullName evidence="1">Uncharacterized protein</fullName>
    </submittedName>
</protein>
<dbReference type="AlphaFoldDB" id="A0A0W0ZU59"/>
<proteinExistence type="predicted"/>
<gene>
    <name evidence="1" type="ORF">Ltuc_0317</name>
</gene>
<keyword evidence="2" id="KW-1185">Reference proteome</keyword>
<evidence type="ECO:0000313" key="2">
    <source>
        <dbReference type="Proteomes" id="UP000054693"/>
    </source>
</evidence>
<dbReference type="PATRIC" id="fig|40335.7.peg.330"/>
<evidence type="ECO:0000313" key="1">
    <source>
        <dbReference type="EMBL" id="KTD72470.1"/>
    </source>
</evidence>
<accession>A0A0W0ZU59</accession>
<name>A0A0W0ZU59_9GAMM</name>
<sequence>MRKYLLDNIYLHSDSRDPLTINIDKYYIHTQPVFSMNKSNYKRHNKTASIEFEGSQEDSVLYYGGCYGTKYKTKKRKLIEDILIIGSILTGWNWGLTSRRKYNYYPLLPISHLSQLHISETSEVESHFKSALKKLLDKNWQTQYENGFHLRMLFNQANINHMESRFLSNMIIWEWLYPHEKNPNGATPKDESQNLKEIINYILKKNWPAQYKSQNKNDIFHALRNQLAHSGKLPINRPHSYVDDWMKQIPWDDPNRSDLRSYLNFFNILTQVIVLKTLDINADYLIQSQLDNYLSKGSLD</sequence>